<dbReference type="AlphaFoldDB" id="A0A821NPH9"/>
<evidence type="ECO:0000256" key="1">
    <source>
        <dbReference type="ARBA" id="ARBA00008535"/>
    </source>
</evidence>
<dbReference type="InterPro" id="IPR006703">
    <property type="entry name" value="G_AIG1"/>
</dbReference>
<dbReference type="PANTHER" id="PTHR45969:SF69">
    <property type="entry name" value="FINGER DOMAIN PROTEIN, PUTATIVE (AFU_ORTHOLOGUE AFUA_3G12190)-RELATED"/>
    <property type="match status" value="1"/>
</dbReference>
<name>A0A821NPH9_9BILA</name>
<evidence type="ECO:0000313" key="8">
    <source>
        <dbReference type="EMBL" id="CAF4788623.1"/>
    </source>
</evidence>
<evidence type="ECO:0000256" key="4">
    <source>
        <dbReference type="ARBA" id="ARBA00022771"/>
    </source>
</evidence>
<protein>
    <recommendedName>
        <fullName evidence="7">RING-type domain-containing protein</fullName>
    </recommendedName>
</protein>
<comment type="similarity">
    <text evidence="1">Belongs to the TRAFAC class TrmE-Era-EngA-EngB-Septin-like GTPase superfamily. AIG1/Toc34/Toc159-like paraseptin GTPase family. IAN subfamily.</text>
</comment>
<evidence type="ECO:0000256" key="6">
    <source>
        <dbReference type="PROSITE-ProRule" id="PRU00175"/>
    </source>
</evidence>
<proteinExistence type="inferred from homology"/>
<organism evidence="8 9">
    <name type="scientific">Rotaria socialis</name>
    <dbReference type="NCBI Taxonomy" id="392032"/>
    <lineage>
        <taxon>Eukaryota</taxon>
        <taxon>Metazoa</taxon>
        <taxon>Spiralia</taxon>
        <taxon>Gnathifera</taxon>
        <taxon>Rotifera</taxon>
        <taxon>Eurotatoria</taxon>
        <taxon>Bdelloidea</taxon>
        <taxon>Philodinida</taxon>
        <taxon>Philodinidae</taxon>
        <taxon>Rotaria</taxon>
    </lineage>
</organism>
<dbReference type="GO" id="GO:0008270">
    <property type="term" value="F:zinc ion binding"/>
    <property type="evidence" value="ECO:0007669"/>
    <property type="project" value="UniProtKB-KW"/>
</dbReference>
<dbReference type="InterPro" id="IPR027417">
    <property type="entry name" value="P-loop_NTPase"/>
</dbReference>
<evidence type="ECO:0000313" key="9">
    <source>
        <dbReference type="Proteomes" id="UP000663848"/>
    </source>
</evidence>
<keyword evidence="4 6" id="KW-0863">Zinc-finger</keyword>
<evidence type="ECO:0000256" key="3">
    <source>
        <dbReference type="ARBA" id="ARBA00022741"/>
    </source>
</evidence>
<dbReference type="PROSITE" id="PS50089">
    <property type="entry name" value="ZF_RING_2"/>
    <property type="match status" value="1"/>
</dbReference>
<dbReference type="PANTHER" id="PTHR45969">
    <property type="entry name" value="RING ZINC FINGER PROTEIN-RELATED"/>
    <property type="match status" value="1"/>
</dbReference>
<evidence type="ECO:0000256" key="2">
    <source>
        <dbReference type="ARBA" id="ARBA00022723"/>
    </source>
</evidence>
<comment type="caution">
    <text evidence="8">The sequence shown here is derived from an EMBL/GenBank/DDBJ whole genome shotgun (WGS) entry which is preliminary data.</text>
</comment>
<gene>
    <name evidence="8" type="ORF">QYT958_LOCUS23144</name>
</gene>
<dbReference type="Gene3D" id="3.30.40.10">
    <property type="entry name" value="Zinc/RING finger domain, C3HC4 (zinc finger)"/>
    <property type="match status" value="1"/>
</dbReference>
<dbReference type="GO" id="GO:0016567">
    <property type="term" value="P:protein ubiquitination"/>
    <property type="evidence" value="ECO:0007669"/>
    <property type="project" value="TreeGrafter"/>
</dbReference>
<dbReference type="SUPFAM" id="SSF57850">
    <property type="entry name" value="RING/U-box"/>
    <property type="match status" value="1"/>
</dbReference>
<feature type="domain" description="RING-type" evidence="7">
    <location>
        <begin position="265"/>
        <end position="306"/>
    </location>
</feature>
<dbReference type="SUPFAM" id="SSF52540">
    <property type="entry name" value="P-loop containing nucleoside triphosphate hydrolases"/>
    <property type="match status" value="1"/>
</dbReference>
<keyword evidence="5" id="KW-0862">Zinc</keyword>
<evidence type="ECO:0000256" key="5">
    <source>
        <dbReference type="ARBA" id="ARBA00022833"/>
    </source>
</evidence>
<accession>A0A821NPH9</accession>
<dbReference type="Pfam" id="PF13639">
    <property type="entry name" value="zf-RING_2"/>
    <property type="match status" value="1"/>
</dbReference>
<dbReference type="SMART" id="SM00184">
    <property type="entry name" value="RING"/>
    <property type="match status" value="1"/>
</dbReference>
<dbReference type="EMBL" id="CAJOBR010004612">
    <property type="protein sequence ID" value="CAF4788623.1"/>
    <property type="molecule type" value="Genomic_DNA"/>
</dbReference>
<dbReference type="Pfam" id="PF04548">
    <property type="entry name" value="AIG1"/>
    <property type="match status" value="1"/>
</dbReference>
<evidence type="ECO:0000259" key="7">
    <source>
        <dbReference type="PROSITE" id="PS50089"/>
    </source>
</evidence>
<dbReference type="Proteomes" id="UP000663848">
    <property type="component" value="Unassembled WGS sequence"/>
</dbReference>
<dbReference type="CDD" id="cd16448">
    <property type="entry name" value="RING-H2"/>
    <property type="match status" value="1"/>
</dbReference>
<dbReference type="GO" id="GO:0005525">
    <property type="term" value="F:GTP binding"/>
    <property type="evidence" value="ECO:0007669"/>
    <property type="project" value="InterPro"/>
</dbReference>
<dbReference type="Gene3D" id="3.40.50.300">
    <property type="entry name" value="P-loop containing nucleotide triphosphate hydrolases"/>
    <property type="match status" value="1"/>
</dbReference>
<keyword evidence="2" id="KW-0479">Metal-binding</keyword>
<dbReference type="InterPro" id="IPR001841">
    <property type="entry name" value="Znf_RING"/>
</dbReference>
<dbReference type="GO" id="GO:0061630">
    <property type="term" value="F:ubiquitin protein ligase activity"/>
    <property type="evidence" value="ECO:0007669"/>
    <property type="project" value="TreeGrafter"/>
</dbReference>
<reference evidence="8" key="1">
    <citation type="submission" date="2021-02" db="EMBL/GenBank/DDBJ databases">
        <authorList>
            <person name="Nowell W R."/>
        </authorList>
    </citation>
    <scope>NUCLEOTIDE SEQUENCE</scope>
</reference>
<sequence length="322" mass="37570">MASSTLRMKRFLFIGPTGVGKSTLINMLYNNSVSKLSLLKPAMTSEGSSGSTAYFTTYYNFPDSAFTDSIGFGDNRFEKEHIFSLLRAIVKNSMVGYNKIYLCMNYGRVSSEVRYYMELLSVIFGDKIFKWCTIVFTHCNDQKMTKASYITLNQNDEYIIDIINSVQNVIFGDNMTDDDEEMERILIKRRQYLLHNLQEDMKNSNADYYIPQPENWLEWLKSIFFMITMRFVNPVKTCFQEIEKVSDAVMDMMLQKNFANYYGECTICLSDMWNTDSAYTKCNHVFHEACINQWVANNSHTCPNCRFPWDMNDSVFKALHFD</sequence>
<keyword evidence="3" id="KW-0547">Nucleotide-binding</keyword>
<dbReference type="InterPro" id="IPR013083">
    <property type="entry name" value="Znf_RING/FYVE/PHD"/>
</dbReference>